<gene>
    <name evidence="2" type="ORF">QF025_006953</name>
</gene>
<comment type="caution">
    <text evidence="2">The sequence shown here is derived from an EMBL/GenBank/DDBJ whole genome shotgun (WGS) entry which is preliminary data.</text>
</comment>
<reference evidence="2 3" key="1">
    <citation type="submission" date="2023-08" db="EMBL/GenBank/DDBJ databases">
        <title>Genome sequencing of plant associated microbes to promote plant fitness in Sorghum bicolor and Oryza sativa.</title>
        <authorList>
            <person name="Coleman-Derr D."/>
        </authorList>
    </citation>
    <scope>NUCLEOTIDE SEQUENCE [LARGE SCALE GENOMIC DNA]</scope>
    <source>
        <strain evidence="2 3">SLBN-33</strain>
    </source>
</reference>
<dbReference type="RefSeq" id="WP_310035616.1">
    <property type="nucleotide sequence ID" value="NZ_JAVIZN010000003.1"/>
</dbReference>
<feature type="transmembrane region" description="Helical" evidence="1">
    <location>
        <begin position="66"/>
        <end position="85"/>
    </location>
</feature>
<keyword evidence="1" id="KW-0472">Membrane</keyword>
<evidence type="ECO:0000313" key="3">
    <source>
        <dbReference type="Proteomes" id="UP001245184"/>
    </source>
</evidence>
<evidence type="ECO:0000313" key="2">
    <source>
        <dbReference type="EMBL" id="MDR6208152.1"/>
    </source>
</evidence>
<organism evidence="2 3">
    <name type="scientific">Paraburkholderia graminis</name>
    <dbReference type="NCBI Taxonomy" id="60548"/>
    <lineage>
        <taxon>Bacteria</taxon>
        <taxon>Pseudomonadati</taxon>
        <taxon>Pseudomonadota</taxon>
        <taxon>Betaproteobacteria</taxon>
        <taxon>Burkholderiales</taxon>
        <taxon>Burkholderiaceae</taxon>
        <taxon>Paraburkholderia</taxon>
    </lineage>
</organism>
<dbReference type="EMBL" id="JAVIZN010000003">
    <property type="protein sequence ID" value="MDR6208152.1"/>
    <property type="molecule type" value="Genomic_DNA"/>
</dbReference>
<keyword evidence="1" id="KW-1133">Transmembrane helix</keyword>
<sequence>MSPQSPVNERVENTMKKINSFAMDLLGAVGVLGDWFSLGVTAGLVAVLVLLGILTHRVGTLDGLHHYAVAMLVSAAIVAVSVGAAKLRSRLL</sequence>
<dbReference type="Proteomes" id="UP001245184">
    <property type="component" value="Unassembled WGS sequence"/>
</dbReference>
<feature type="transmembrane region" description="Helical" evidence="1">
    <location>
        <begin position="21"/>
        <end position="54"/>
    </location>
</feature>
<dbReference type="AlphaFoldDB" id="A0ABD5CSA5"/>
<protein>
    <submittedName>
        <fullName evidence="2">Membrane protein YkgB</fullName>
    </submittedName>
</protein>
<evidence type="ECO:0000256" key="1">
    <source>
        <dbReference type="SAM" id="Phobius"/>
    </source>
</evidence>
<proteinExistence type="predicted"/>
<name>A0ABD5CSA5_9BURK</name>
<accession>A0ABD5CSA5</accession>
<keyword evidence="1" id="KW-0812">Transmembrane</keyword>